<keyword evidence="3" id="KW-1185">Reference proteome</keyword>
<reference evidence="2 3" key="1">
    <citation type="submission" date="2017-10" db="EMBL/GenBank/DDBJ databases">
        <title>Nyctiphanis sp. nov., isolated from the stomach of the euphausiid Nyctiphanes simplex (Hansen, 1911) in the Gulf of California.</title>
        <authorList>
            <person name="Gomez-Gil B."/>
            <person name="Aguilar-Mendez M."/>
            <person name="Lopez-Cortes A."/>
            <person name="Gomez-Gutierrez J."/>
            <person name="Roque A."/>
            <person name="Lang E."/>
            <person name="Gonzalez-Castillo A."/>
        </authorList>
    </citation>
    <scope>NUCLEOTIDE SEQUENCE [LARGE SCALE GENOMIC DNA]</scope>
    <source>
        <strain evidence="2 3">CAIM 600</strain>
    </source>
</reference>
<dbReference type="EMBL" id="PEIB01000011">
    <property type="protein sequence ID" value="RXJ73257.1"/>
    <property type="molecule type" value="Genomic_DNA"/>
</dbReference>
<gene>
    <name evidence="2" type="ORF">CS022_11035</name>
</gene>
<protein>
    <recommendedName>
        <fullName evidence="1">AB hydrolase-1 domain-containing protein</fullName>
    </recommendedName>
</protein>
<dbReference type="PRINTS" id="PR00111">
    <property type="entry name" value="ABHYDROLASE"/>
</dbReference>
<dbReference type="PANTHER" id="PTHR43798:SF5">
    <property type="entry name" value="MONOACYLGLYCEROL LIPASE ABHD6"/>
    <property type="match status" value="1"/>
</dbReference>
<evidence type="ECO:0000259" key="1">
    <source>
        <dbReference type="Pfam" id="PF12697"/>
    </source>
</evidence>
<dbReference type="AlphaFoldDB" id="A0A4Q0YQ79"/>
<dbReference type="GO" id="GO:0047372">
    <property type="term" value="F:monoacylglycerol lipase activity"/>
    <property type="evidence" value="ECO:0007669"/>
    <property type="project" value="TreeGrafter"/>
</dbReference>
<dbReference type="Pfam" id="PF12697">
    <property type="entry name" value="Abhydrolase_6"/>
    <property type="match status" value="1"/>
</dbReference>
<comment type="caution">
    <text evidence="2">The sequence shown here is derived from an EMBL/GenBank/DDBJ whole genome shotgun (WGS) entry which is preliminary data.</text>
</comment>
<dbReference type="SUPFAM" id="SSF53474">
    <property type="entry name" value="alpha/beta-Hydrolases"/>
    <property type="match status" value="1"/>
</dbReference>
<dbReference type="OrthoDB" id="9793083at2"/>
<name>A0A4Q0YQ79_9GAMM</name>
<proteinExistence type="predicted"/>
<accession>A0A4Q0YQ79</accession>
<evidence type="ECO:0000313" key="2">
    <source>
        <dbReference type="EMBL" id="RXJ73257.1"/>
    </source>
</evidence>
<organism evidence="2 3">
    <name type="scientific">Veronia nyctiphanis</name>
    <dbReference type="NCBI Taxonomy" id="1278244"/>
    <lineage>
        <taxon>Bacteria</taxon>
        <taxon>Pseudomonadati</taxon>
        <taxon>Pseudomonadota</taxon>
        <taxon>Gammaproteobacteria</taxon>
        <taxon>Vibrionales</taxon>
        <taxon>Vibrionaceae</taxon>
        <taxon>Veronia</taxon>
    </lineage>
</organism>
<dbReference type="GO" id="GO:0016020">
    <property type="term" value="C:membrane"/>
    <property type="evidence" value="ECO:0007669"/>
    <property type="project" value="TreeGrafter"/>
</dbReference>
<dbReference type="Gene3D" id="3.40.50.1820">
    <property type="entry name" value="alpha/beta hydrolase"/>
    <property type="match status" value="1"/>
</dbReference>
<feature type="domain" description="AB hydrolase-1" evidence="1">
    <location>
        <begin position="8"/>
        <end position="178"/>
    </location>
</feature>
<dbReference type="Proteomes" id="UP000290287">
    <property type="component" value="Unassembled WGS sequence"/>
</dbReference>
<dbReference type="GO" id="GO:0046464">
    <property type="term" value="P:acylglycerol catabolic process"/>
    <property type="evidence" value="ECO:0007669"/>
    <property type="project" value="TreeGrafter"/>
</dbReference>
<dbReference type="InterPro" id="IPR050266">
    <property type="entry name" value="AB_hydrolase_sf"/>
</dbReference>
<dbReference type="PANTHER" id="PTHR43798">
    <property type="entry name" value="MONOACYLGLYCEROL LIPASE"/>
    <property type="match status" value="1"/>
</dbReference>
<dbReference type="InterPro" id="IPR000073">
    <property type="entry name" value="AB_hydrolase_1"/>
</dbReference>
<dbReference type="InterPro" id="IPR029058">
    <property type="entry name" value="AB_hydrolase_fold"/>
</dbReference>
<evidence type="ECO:0000313" key="3">
    <source>
        <dbReference type="Proteomes" id="UP000290287"/>
    </source>
</evidence>
<sequence>MWEPQIVAFSGGYHCIAPDLPAHGDNKIEHTFTISSAANYVIEVIEKLAANSKVHLVGLSMGAQIALNLFDRRPDLFASCLASSPSLIPQPGAKWLTGSLMYHSYKWCLQPLNNFLWWSELNRRYSAGVPSQYADAFFQNLQKVDAKSFIETLAANQTFRLAKDWQTSVPTLVVAGQGEHKTMLESINQLQGKHNVTVGLIEHDSSIKLAQQHNWSISVPNAFNQLLRAWFTEQQLPDNVTVL</sequence>